<protein>
    <submittedName>
        <fullName evidence="6">Ankyrin repeat</fullName>
    </submittedName>
    <submittedName>
        <fullName evidence="7">Putative methyltransferase</fullName>
    </submittedName>
</protein>
<reference evidence="6" key="2">
    <citation type="journal article" date="2014" name="BMC Genomics">
        <title>An improved genome of the model marine alga Ostreococcus tauri unfolds by assessing Illumina de novo assemblies.</title>
        <authorList>
            <person name="Blanc-Mathieu R."/>
            <person name="Verhelst B."/>
            <person name="Derelle E."/>
            <person name="Rombauts S."/>
            <person name="Bouget F.Y."/>
            <person name="Carre I."/>
            <person name="Chateau A."/>
            <person name="Eyre-Walker A."/>
            <person name="Grimsley N."/>
            <person name="Moreau H."/>
            <person name="Piegu B."/>
            <person name="Rivals E."/>
            <person name="Schackwitz W."/>
            <person name="Van de Peer Y."/>
            <person name="Piganeau G."/>
        </authorList>
    </citation>
    <scope>NUCLEOTIDE SEQUENCE</scope>
    <source>
        <strain evidence="6">RCC4221</strain>
    </source>
</reference>
<feature type="domain" description="RMT2" evidence="5">
    <location>
        <begin position="118"/>
        <end position="345"/>
    </location>
</feature>
<dbReference type="PROSITE" id="PS50088">
    <property type="entry name" value="ANK_REPEAT"/>
    <property type="match status" value="1"/>
</dbReference>
<dbReference type="InParanoid" id="Q01B28"/>
<name>Q01B28_OSTTA</name>
<dbReference type="KEGG" id="ota:OT_ostta04g02060"/>
<evidence type="ECO:0000313" key="8">
    <source>
        <dbReference type="Proteomes" id="UP000009170"/>
    </source>
</evidence>
<dbReference type="InterPro" id="IPR002110">
    <property type="entry name" value="Ankyrin_rpt"/>
</dbReference>
<dbReference type="GeneID" id="9834062"/>
<dbReference type="EMBL" id="KZ155771">
    <property type="protein sequence ID" value="OUS49402.1"/>
    <property type="molecule type" value="Genomic_DNA"/>
</dbReference>
<dbReference type="InterPro" id="IPR026480">
    <property type="entry name" value="RMT2_dom"/>
</dbReference>
<dbReference type="STRING" id="70448.Q01B28"/>
<evidence type="ECO:0000313" key="7">
    <source>
        <dbReference type="EMBL" id="OUS49402.1"/>
    </source>
</evidence>
<dbReference type="PROSITE" id="PS51559">
    <property type="entry name" value="SAM_RMT2"/>
    <property type="match status" value="1"/>
</dbReference>
<dbReference type="GO" id="GO:0005634">
    <property type="term" value="C:nucleus"/>
    <property type="evidence" value="ECO:0007669"/>
    <property type="project" value="TreeGrafter"/>
</dbReference>
<dbReference type="InterPro" id="IPR029063">
    <property type="entry name" value="SAM-dependent_MTases_sf"/>
</dbReference>
<keyword evidence="2 7" id="KW-0808">Transferase</keyword>
<dbReference type="GO" id="GO:0005737">
    <property type="term" value="C:cytoplasm"/>
    <property type="evidence" value="ECO:0007669"/>
    <property type="project" value="TreeGrafter"/>
</dbReference>
<dbReference type="GO" id="GO:0008757">
    <property type="term" value="F:S-adenosylmethionine-dependent methyltransferase activity"/>
    <property type="evidence" value="ECO:0007669"/>
    <property type="project" value="TreeGrafter"/>
</dbReference>
<evidence type="ECO:0000256" key="1">
    <source>
        <dbReference type="ARBA" id="ARBA00022603"/>
    </source>
</evidence>
<keyword evidence="4" id="KW-0040">ANK repeat</keyword>
<keyword evidence="8" id="KW-1185">Reference proteome</keyword>
<evidence type="ECO:0000313" key="6">
    <source>
        <dbReference type="EMBL" id="CAL51619.1"/>
    </source>
</evidence>
<keyword evidence="3" id="KW-0949">S-adenosyl-L-methionine</keyword>
<dbReference type="SUPFAM" id="SSF53335">
    <property type="entry name" value="S-adenosyl-L-methionine-dependent methyltransferases"/>
    <property type="match status" value="1"/>
</dbReference>
<dbReference type="OrthoDB" id="19014at2759"/>
<dbReference type="CDD" id="cd02440">
    <property type="entry name" value="AdoMet_MTases"/>
    <property type="match status" value="1"/>
</dbReference>
<dbReference type="Gene3D" id="3.40.50.150">
    <property type="entry name" value="Vaccinia Virus protein VP39"/>
    <property type="match status" value="1"/>
</dbReference>
<evidence type="ECO:0000259" key="5">
    <source>
        <dbReference type="PROSITE" id="PS51559"/>
    </source>
</evidence>
<accession>A0A454Y3R1</accession>
<proteinExistence type="predicted"/>
<dbReference type="GO" id="GO:0032259">
    <property type="term" value="P:methylation"/>
    <property type="evidence" value="ECO:0007669"/>
    <property type="project" value="UniProtKB-KW"/>
</dbReference>
<dbReference type="InterPro" id="IPR036770">
    <property type="entry name" value="Ankyrin_rpt-contain_sf"/>
</dbReference>
<gene>
    <name evidence="7" type="ORF">BE221DRAFT_66613</name>
    <name evidence="6" type="ORF">OT_ostta04g02060</name>
</gene>
<organism evidence="6 8">
    <name type="scientific">Ostreococcus tauri</name>
    <name type="common">Marine green alga</name>
    <dbReference type="NCBI Taxonomy" id="70448"/>
    <lineage>
        <taxon>Eukaryota</taxon>
        <taxon>Viridiplantae</taxon>
        <taxon>Chlorophyta</taxon>
        <taxon>Mamiellophyceae</taxon>
        <taxon>Mamiellales</taxon>
        <taxon>Bathycoccaceae</taxon>
        <taxon>Ostreococcus</taxon>
    </lineage>
</organism>
<accession>Q01B28</accession>
<accession>A0A1Y5IQL1</accession>
<dbReference type="InterPro" id="IPR051038">
    <property type="entry name" value="RMT2/GAMT_Mtase"/>
</dbReference>
<evidence type="ECO:0000256" key="3">
    <source>
        <dbReference type="ARBA" id="ARBA00022691"/>
    </source>
</evidence>
<dbReference type="Gene3D" id="1.25.40.20">
    <property type="entry name" value="Ankyrin repeat-containing domain"/>
    <property type="match status" value="1"/>
</dbReference>
<keyword evidence="1 7" id="KW-0489">Methyltransferase</keyword>
<dbReference type="Proteomes" id="UP000195557">
    <property type="component" value="Unassembled WGS sequence"/>
</dbReference>
<reference evidence="6 8" key="1">
    <citation type="journal article" date="2006" name="Proc. Natl. Acad. Sci. U.S.A.">
        <title>Genome analysis of the smallest free-living eukaryote Ostreococcus tauri unveils many unique features.</title>
        <authorList>
            <person name="Derelle E."/>
            <person name="Ferraz C."/>
            <person name="Rombauts S."/>
            <person name="Rouze P."/>
            <person name="Worden A.Z."/>
            <person name="Robbens S."/>
            <person name="Partensky F."/>
            <person name="Degroeve S."/>
            <person name="Echeynie S."/>
            <person name="Cooke R."/>
            <person name="Saeys Y."/>
            <person name="Wuyts J."/>
            <person name="Jabbari K."/>
            <person name="Bowler C."/>
            <person name="Panaud O."/>
            <person name="Piegu B."/>
            <person name="Ball S.G."/>
            <person name="Ral J.-P."/>
            <person name="Bouget F.-Y."/>
            <person name="Piganeau G."/>
            <person name="De Baets B."/>
            <person name="Picard A."/>
            <person name="Delseny M."/>
            <person name="Demaille J."/>
            <person name="Van de Peer Y."/>
            <person name="Moreau H."/>
        </authorList>
    </citation>
    <scope>NUCLEOTIDE SEQUENCE [LARGE SCALE GENOMIC DNA]</scope>
    <source>
        <strain evidence="6 8">OTTH0595</strain>
    </source>
</reference>
<dbReference type="EMBL" id="CAID01000004">
    <property type="protein sequence ID" value="CAL51619.1"/>
    <property type="molecule type" value="Genomic_DNA"/>
</dbReference>
<feature type="repeat" description="ANK" evidence="4">
    <location>
        <begin position="40"/>
        <end position="72"/>
    </location>
</feature>
<dbReference type="AlphaFoldDB" id="Q01B28"/>
<dbReference type="FunCoup" id="Q01B28">
    <property type="interactions" value="773"/>
</dbReference>
<dbReference type="SUPFAM" id="SSF48403">
    <property type="entry name" value="Ankyrin repeat"/>
    <property type="match status" value="1"/>
</dbReference>
<dbReference type="PANTHER" id="PTHR32379">
    <property type="entry name" value="GUANIDINOACETATE N-METHYLTRANSFERASE"/>
    <property type="match status" value="1"/>
</dbReference>
<sequence length="345" mass="38906">MTPDERLRECAKADDHVTFIALCERESSTERGDPTLRDENGAHCLHHAAAANSTTIVDYLLRNGVRWTDVDDDGDCAGQYASGHGHGALASAMMEHAVASEVALGEASMRETRGECRQNEESERYLKTPVRYDGDDKLLDEDGDAVMMSWEEPLMEAHAEALCASAGDVMNVGFGMGIIDGHIAKRTTRSHTIVEAHPDVRAHMMRAGWDEREGVRVEPGRWQDVLPRLAKEGKKYDAIFFDTYGEEYDDMRRFHALLPKLLRKGGIYSYFNGMCPDNIFFHCVYNRVAEIELGRLGFVPPKGRGMFTVHDIDTTDAKIWEGVKRRYWWGDKYFLPTCVFDGDEA</sequence>
<dbReference type="OMA" id="WEEPLME"/>
<evidence type="ECO:0000256" key="4">
    <source>
        <dbReference type="PROSITE-ProRule" id="PRU00023"/>
    </source>
</evidence>
<dbReference type="PANTHER" id="PTHR32379:SF1">
    <property type="entry name" value="GUANIDINOACETATE N-METHYLTRANSFERASE"/>
    <property type="match status" value="1"/>
</dbReference>
<reference evidence="7" key="3">
    <citation type="submission" date="2017-04" db="EMBL/GenBank/DDBJ databases">
        <title>Population genomics of picophytoplankton unveils novel chromosome hypervariability.</title>
        <authorList>
            <consortium name="DOE Joint Genome Institute"/>
            <person name="Blanc-Mathieu R."/>
            <person name="Krasovec M."/>
            <person name="Hebrard M."/>
            <person name="Yau S."/>
            <person name="Desgranges E."/>
            <person name="Martin J."/>
            <person name="Schackwitz W."/>
            <person name="Kuo A."/>
            <person name="Salin G."/>
            <person name="Donnadieu C."/>
            <person name="Desdevises Y."/>
            <person name="Sanchez-Ferandin S."/>
            <person name="Moreau H."/>
            <person name="Rivals E."/>
            <person name="Grigoriev I.V."/>
            <person name="Grimsley N."/>
            <person name="Eyre-Walker A."/>
            <person name="Piganeau G."/>
        </authorList>
    </citation>
    <scope>NUCLEOTIDE SEQUENCE [LARGE SCALE GENOMIC DNA]</scope>
    <source>
        <strain evidence="7">RCC 1115</strain>
    </source>
</reference>
<dbReference type="RefSeq" id="XP_003078739.1">
    <property type="nucleotide sequence ID" value="XM_003078691.1"/>
</dbReference>
<dbReference type="Proteomes" id="UP000009170">
    <property type="component" value="Unassembled WGS sequence"/>
</dbReference>
<evidence type="ECO:0000256" key="2">
    <source>
        <dbReference type="ARBA" id="ARBA00022679"/>
    </source>
</evidence>